<evidence type="ECO:0000313" key="1">
    <source>
        <dbReference type="EMBL" id="KAL1268941.1"/>
    </source>
</evidence>
<name>A0ABR3MWG2_9TELE</name>
<protein>
    <submittedName>
        <fullName evidence="1">Uncharacterized protein</fullName>
    </submittedName>
</protein>
<dbReference type="EMBL" id="JAYMGO010000008">
    <property type="protein sequence ID" value="KAL1268941.1"/>
    <property type="molecule type" value="Genomic_DNA"/>
</dbReference>
<evidence type="ECO:0000313" key="2">
    <source>
        <dbReference type="Proteomes" id="UP001558613"/>
    </source>
</evidence>
<proteinExistence type="predicted"/>
<sequence>MCPGKDTCTRGDVCVPKTDMLPFQRGLGKNTKGEKSKTIYGIQPESTRVLSASLLKLEKIHRNLQRLLETVSEDLFQLGIVKSDIVKERLVLYANVTECHRSSPQKTIVSLRTGMRTSAGTGGD</sequence>
<organism evidence="1 2">
    <name type="scientific">Cirrhinus molitorella</name>
    <name type="common">mud carp</name>
    <dbReference type="NCBI Taxonomy" id="172907"/>
    <lineage>
        <taxon>Eukaryota</taxon>
        <taxon>Metazoa</taxon>
        <taxon>Chordata</taxon>
        <taxon>Craniata</taxon>
        <taxon>Vertebrata</taxon>
        <taxon>Euteleostomi</taxon>
        <taxon>Actinopterygii</taxon>
        <taxon>Neopterygii</taxon>
        <taxon>Teleostei</taxon>
        <taxon>Ostariophysi</taxon>
        <taxon>Cypriniformes</taxon>
        <taxon>Cyprinidae</taxon>
        <taxon>Labeoninae</taxon>
        <taxon>Labeonini</taxon>
        <taxon>Cirrhinus</taxon>
    </lineage>
</organism>
<reference evidence="1 2" key="1">
    <citation type="submission" date="2023-09" db="EMBL/GenBank/DDBJ databases">
        <authorList>
            <person name="Wang M."/>
        </authorList>
    </citation>
    <scope>NUCLEOTIDE SEQUENCE [LARGE SCALE GENOMIC DNA]</scope>
    <source>
        <strain evidence="1">GT-2023</strain>
        <tissue evidence="1">Liver</tissue>
    </source>
</reference>
<dbReference type="Proteomes" id="UP001558613">
    <property type="component" value="Unassembled WGS sequence"/>
</dbReference>
<gene>
    <name evidence="1" type="ORF">QQF64_031230</name>
</gene>
<keyword evidence="2" id="KW-1185">Reference proteome</keyword>
<accession>A0ABR3MWG2</accession>
<comment type="caution">
    <text evidence="1">The sequence shown here is derived from an EMBL/GenBank/DDBJ whole genome shotgun (WGS) entry which is preliminary data.</text>
</comment>